<comment type="caution">
    <text evidence="5">The sequence shown here is derived from an EMBL/GenBank/DDBJ whole genome shotgun (WGS) entry which is preliminary data.</text>
</comment>
<dbReference type="EMBL" id="JAUEPO010000003">
    <property type="protein sequence ID" value="KAK3328060.1"/>
    <property type="molecule type" value="Genomic_DNA"/>
</dbReference>
<dbReference type="AlphaFoldDB" id="A0AAE0IN32"/>
<feature type="repeat" description="ANK" evidence="3">
    <location>
        <begin position="211"/>
        <end position="243"/>
    </location>
</feature>
<dbReference type="Gene3D" id="1.25.40.20">
    <property type="entry name" value="Ankyrin repeat-containing domain"/>
    <property type="match status" value="2"/>
</dbReference>
<dbReference type="PANTHER" id="PTHR24173:SF74">
    <property type="entry name" value="ANKYRIN REPEAT DOMAIN-CONTAINING PROTEIN 16"/>
    <property type="match status" value="1"/>
</dbReference>
<evidence type="ECO:0000313" key="6">
    <source>
        <dbReference type="Proteomes" id="UP001286456"/>
    </source>
</evidence>
<gene>
    <name evidence="5" type="ORF">B0T19DRAFT_181912</name>
</gene>
<dbReference type="InterPro" id="IPR036770">
    <property type="entry name" value="Ankyrin_rpt-contain_sf"/>
</dbReference>
<feature type="repeat" description="ANK" evidence="3">
    <location>
        <begin position="139"/>
        <end position="171"/>
    </location>
</feature>
<dbReference type="PANTHER" id="PTHR24173">
    <property type="entry name" value="ANKYRIN REPEAT CONTAINING"/>
    <property type="match status" value="1"/>
</dbReference>
<dbReference type="Proteomes" id="UP001286456">
    <property type="component" value="Unassembled WGS sequence"/>
</dbReference>
<dbReference type="SMART" id="SM00248">
    <property type="entry name" value="ANK"/>
    <property type="match status" value="8"/>
</dbReference>
<feature type="region of interest" description="Disordered" evidence="4">
    <location>
        <begin position="1"/>
        <end position="71"/>
    </location>
</feature>
<dbReference type="PROSITE" id="PS50088">
    <property type="entry name" value="ANK_REPEAT"/>
    <property type="match status" value="5"/>
</dbReference>
<dbReference type="InterPro" id="IPR002110">
    <property type="entry name" value="Ankyrin_rpt"/>
</dbReference>
<feature type="compositionally biased region" description="Basic and acidic residues" evidence="4">
    <location>
        <begin position="1"/>
        <end position="17"/>
    </location>
</feature>
<protein>
    <submittedName>
        <fullName evidence="5">Ankyrin repeat-containing domain protein</fullName>
    </submittedName>
</protein>
<feature type="compositionally biased region" description="Low complexity" evidence="4">
    <location>
        <begin position="38"/>
        <end position="57"/>
    </location>
</feature>
<accession>A0AAE0IN32</accession>
<keyword evidence="1" id="KW-0677">Repeat</keyword>
<proteinExistence type="predicted"/>
<organism evidence="5 6">
    <name type="scientific">Cercophora scortea</name>
    <dbReference type="NCBI Taxonomy" id="314031"/>
    <lineage>
        <taxon>Eukaryota</taxon>
        <taxon>Fungi</taxon>
        <taxon>Dikarya</taxon>
        <taxon>Ascomycota</taxon>
        <taxon>Pezizomycotina</taxon>
        <taxon>Sordariomycetes</taxon>
        <taxon>Sordariomycetidae</taxon>
        <taxon>Sordariales</taxon>
        <taxon>Lasiosphaeriaceae</taxon>
        <taxon>Cercophora</taxon>
    </lineage>
</organism>
<sequence>MRERATSRLERLERRPIFEGQTSKTSTSMTGRFDIQNLLPSLTRTTTDPTTPTTAQTHSRKHSSSTEDTILKSSSSSILQRSSVSKLFNTLTLRPQGTKSSADLKLLFSQLCQACRDGDLEWARNQLDEGAEVNGLDARCFSPLYYAVVQGSLEIVKLLVEHGAHVGGADGQSSAMVFFAVKNNNIPVLSYLLGKSAPVSSVCFDSRDRYHRRTPLLLAVENGQYDAAKLLLDHGADVHGIEQTRGLNPLCAAADKRHPRVVELLLDCQARIDGRESATDWGSGLAAVHVAAYRGHDDIVKILVSAGAEISITCTRGDTAGVTALHLATGNCAEKLMQYGAKIFARDSEGQFPLSGAVQVRSVESVRALLRHNAPVNAQDRKGDTALHIACKLFVRDAKAGKPEHLAAYVSIAEELLAGGANPGSRTAVRRLMRAESAKLLKGQTEVDTAQLGLVDLMKKIAGVVEARAAAAAASTNGVRDMPKGILAQSTLALVVTR</sequence>
<evidence type="ECO:0000256" key="2">
    <source>
        <dbReference type="ARBA" id="ARBA00023043"/>
    </source>
</evidence>
<feature type="compositionally biased region" description="Polar residues" evidence="4">
    <location>
        <begin position="20"/>
        <end position="30"/>
    </location>
</feature>
<evidence type="ECO:0000256" key="3">
    <source>
        <dbReference type="PROSITE-ProRule" id="PRU00023"/>
    </source>
</evidence>
<feature type="repeat" description="ANK" evidence="3">
    <location>
        <begin position="349"/>
        <end position="381"/>
    </location>
</feature>
<dbReference type="Pfam" id="PF12796">
    <property type="entry name" value="Ank_2"/>
    <property type="match status" value="2"/>
</dbReference>
<evidence type="ECO:0000313" key="5">
    <source>
        <dbReference type="EMBL" id="KAK3328060.1"/>
    </source>
</evidence>
<evidence type="ECO:0000256" key="1">
    <source>
        <dbReference type="ARBA" id="ARBA00022737"/>
    </source>
</evidence>
<dbReference type="SUPFAM" id="SSF48403">
    <property type="entry name" value="Ankyrin repeat"/>
    <property type="match status" value="1"/>
</dbReference>
<reference evidence="5" key="1">
    <citation type="journal article" date="2023" name="Mol. Phylogenet. Evol.">
        <title>Genome-scale phylogeny and comparative genomics of the fungal order Sordariales.</title>
        <authorList>
            <person name="Hensen N."/>
            <person name="Bonometti L."/>
            <person name="Westerberg I."/>
            <person name="Brannstrom I.O."/>
            <person name="Guillou S."/>
            <person name="Cros-Aarteil S."/>
            <person name="Calhoun S."/>
            <person name="Haridas S."/>
            <person name="Kuo A."/>
            <person name="Mondo S."/>
            <person name="Pangilinan J."/>
            <person name="Riley R."/>
            <person name="LaButti K."/>
            <person name="Andreopoulos B."/>
            <person name="Lipzen A."/>
            <person name="Chen C."/>
            <person name="Yan M."/>
            <person name="Daum C."/>
            <person name="Ng V."/>
            <person name="Clum A."/>
            <person name="Steindorff A."/>
            <person name="Ohm R.A."/>
            <person name="Martin F."/>
            <person name="Silar P."/>
            <person name="Natvig D.O."/>
            <person name="Lalanne C."/>
            <person name="Gautier V."/>
            <person name="Ament-Velasquez S.L."/>
            <person name="Kruys A."/>
            <person name="Hutchinson M.I."/>
            <person name="Powell A.J."/>
            <person name="Barry K."/>
            <person name="Miller A.N."/>
            <person name="Grigoriev I.V."/>
            <person name="Debuchy R."/>
            <person name="Gladieux P."/>
            <person name="Hiltunen Thoren M."/>
            <person name="Johannesson H."/>
        </authorList>
    </citation>
    <scope>NUCLEOTIDE SEQUENCE</scope>
    <source>
        <strain evidence="5">SMH4131-1</strain>
    </source>
</reference>
<name>A0AAE0IN32_9PEZI</name>
<evidence type="ECO:0000256" key="4">
    <source>
        <dbReference type="SAM" id="MobiDB-lite"/>
    </source>
</evidence>
<dbReference type="Pfam" id="PF00023">
    <property type="entry name" value="Ank"/>
    <property type="match status" value="2"/>
</dbReference>
<keyword evidence="6" id="KW-1185">Reference proteome</keyword>
<feature type="repeat" description="ANK" evidence="3">
    <location>
        <begin position="245"/>
        <end position="277"/>
    </location>
</feature>
<feature type="repeat" description="ANK" evidence="3">
    <location>
        <begin position="283"/>
        <end position="315"/>
    </location>
</feature>
<reference evidence="5" key="2">
    <citation type="submission" date="2023-06" db="EMBL/GenBank/DDBJ databases">
        <authorList>
            <consortium name="Lawrence Berkeley National Laboratory"/>
            <person name="Haridas S."/>
            <person name="Hensen N."/>
            <person name="Bonometti L."/>
            <person name="Westerberg I."/>
            <person name="Brannstrom I.O."/>
            <person name="Guillou S."/>
            <person name="Cros-Aarteil S."/>
            <person name="Calhoun S."/>
            <person name="Kuo A."/>
            <person name="Mondo S."/>
            <person name="Pangilinan J."/>
            <person name="Riley R."/>
            <person name="Labutti K."/>
            <person name="Andreopoulos B."/>
            <person name="Lipzen A."/>
            <person name="Chen C."/>
            <person name="Yanf M."/>
            <person name="Daum C."/>
            <person name="Ng V."/>
            <person name="Clum A."/>
            <person name="Steindorff A."/>
            <person name="Ohm R."/>
            <person name="Martin F."/>
            <person name="Silar P."/>
            <person name="Natvig D."/>
            <person name="Lalanne C."/>
            <person name="Gautier V."/>
            <person name="Ament-Velasquez S.L."/>
            <person name="Kruys A."/>
            <person name="Hutchinson M.I."/>
            <person name="Powell A.J."/>
            <person name="Barry K."/>
            <person name="Miller A.N."/>
            <person name="Grigoriev I.V."/>
            <person name="Debuchy R."/>
            <person name="Gladieux P."/>
            <person name="Thoren M.H."/>
            <person name="Johannesson H."/>
        </authorList>
    </citation>
    <scope>NUCLEOTIDE SEQUENCE</scope>
    <source>
        <strain evidence="5">SMH4131-1</strain>
    </source>
</reference>
<dbReference type="PROSITE" id="PS50297">
    <property type="entry name" value="ANK_REP_REGION"/>
    <property type="match status" value="3"/>
</dbReference>
<keyword evidence="2 3" id="KW-0040">ANK repeat</keyword>